<dbReference type="Proteomes" id="UP000190286">
    <property type="component" value="Unassembled WGS sequence"/>
</dbReference>
<feature type="compositionally biased region" description="Basic and acidic residues" evidence="1">
    <location>
        <begin position="235"/>
        <end position="261"/>
    </location>
</feature>
<keyword evidence="3" id="KW-1185">Reference proteome</keyword>
<reference evidence="2 3" key="1">
    <citation type="submission" date="2017-02" db="EMBL/GenBank/DDBJ databases">
        <authorList>
            <person name="Peterson S.W."/>
        </authorList>
    </citation>
    <scope>NUCLEOTIDE SEQUENCE [LARGE SCALE GENOMIC DNA]</scope>
    <source>
        <strain evidence="2 3">ATCC 27749</strain>
    </source>
</reference>
<sequence length="296" mass="33633">MVETLGQHPLTPPTKKHHRTDQQKRKNIQNAKDARHTAKAPIPRHPHESEHLDNQRADNQGIRTELLNDKTPSKHAQTKKPKHKANKNAMRTIAKSKHLPLSKASKRKTKGATADKNQATSTPNRRHRTQDHQSPKTRADDTRPQPRKRRSQPAKTRPATNKLNPHATHTTDHGRRDRHPAQSHPPPRRGTRTQAAKPEGQTAKNRDTSNRSHRAARNRPNADGDEAGQLHRNKRDPNTDGHTRDPRSTAQPEKRDTRAKQELYLNDGHPNGNTQRQNTRAAGPRRSSRTANRQHP</sequence>
<organism evidence="2 3">
    <name type="scientific">Gemmiger formicilis</name>
    <dbReference type="NCBI Taxonomy" id="745368"/>
    <lineage>
        <taxon>Bacteria</taxon>
        <taxon>Bacillati</taxon>
        <taxon>Bacillota</taxon>
        <taxon>Clostridia</taxon>
        <taxon>Eubacteriales</taxon>
        <taxon>Gemmiger</taxon>
    </lineage>
</organism>
<feature type="region of interest" description="Disordered" evidence="1">
    <location>
        <begin position="1"/>
        <end position="296"/>
    </location>
</feature>
<name>A0A1T4W786_9FIRM</name>
<feature type="compositionally biased region" description="Basic and acidic residues" evidence="1">
    <location>
        <begin position="130"/>
        <end position="144"/>
    </location>
</feature>
<proteinExistence type="predicted"/>
<feature type="compositionally biased region" description="Basic residues" evidence="1">
    <location>
        <begin position="76"/>
        <end position="86"/>
    </location>
</feature>
<protein>
    <submittedName>
        <fullName evidence="2">Uncharacterized protein</fullName>
    </submittedName>
</protein>
<evidence type="ECO:0000256" key="1">
    <source>
        <dbReference type="SAM" id="MobiDB-lite"/>
    </source>
</evidence>
<dbReference type="STRING" id="745368.SAMN02745178_00030"/>
<feature type="compositionally biased region" description="Basic and acidic residues" evidence="1">
    <location>
        <begin position="45"/>
        <end position="56"/>
    </location>
</feature>
<dbReference type="GeneID" id="93339346"/>
<gene>
    <name evidence="2" type="ORF">SAMN02745178_00030</name>
</gene>
<dbReference type="AlphaFoldDB" id="A0A1T4W786"/>
<feature type="compositionally biased region" description="Basic residues" evidence="1">
    <location>
        <begin position="286"/>
        <end position="296"/>
    </location>
</feature>
<evidence type="ECO:0000313" key="3">
    <source>
        <dbReference type="Proteomes" id="UP000190286"/>
    </source>
</evidence>
<accession>A0A1T4W786</accession>
<dbReference type="EMBL" id="FUYF01000001">
    <property type="protein sequence ID" value="SKA72898.1"/>
    <property type="molecule type" value="Genomic_DNA"/>
</dbReference>
<dbReference type="RefSeq" id="WP_143402634.1">
    <property type="nucleotide sequence ID" value="NZ_FUYF01000001.1"/>
</dbReference>
<evidence type="ECO:0000313" key="2">
    <source>
        <dbReference type="EMBL" id="SKA72898.1"/>
    </source>
</evidence>
<feature type="compositionally biased region" description="Basic residues" evidence="1">
    <location>
        <begin position="94"/>
        <end position="110"/>
    </location>
</feature>
<feature type="compositionally biased region" description="Polar residues" evidence="1">
    <location>
        <begin position="271"/>
        <end position="280"/>
    </location>
</feature>